<proteinExistence type="inferred from homology"/>
<keyword evidence="3" id="KW-0223">Dioxygenase</keyword>
<evidence type="ECO:0000256" key="1">
    <source>
        <dbReference type="ARBA" id="ARBA00009570"/>
    </source>
</evidence>
<dbReference type="InterPro" id="IPR032710">
    <property type="entry name" value="NTF2-like_dom_sf"/>
</dbReference>
<comment type="caution">
    <text evidence="3">The sequence shown here is derived from an EMBL/GenBank/DDBJ whole genome shotgun (WGS) entry which is preliminary data.</text>
</comment>
<organism evidence="3 4">
    <name type="scientific">Bradyrhizobium retamae</name>
    <dbReference type="NCBI Taxonomy" id="1300035"/>
    <lineage>
        <taxon>Bacteria</taxon>
        <taxon>Pseudomonadati</taxon>
        <taxon>Pseudomonadota</taxon>
        <taxon>Alphaproteobacteria</taxon>
        <taxon>Hyphomicrobiales</taxon>
        <taxon>Nitrobacteraceae</taxon>
        <taxon>Bradyrhizobium</taxon>
    </lineage>
</organism>
<dbReference type="SUPFAM" id="SSF54427">
    <property type="entry name" value="NTF2-like"/>
    <property type="match status" value="1"/>
</dbReference>
<dbReference type="Gene3D" id="3.10.450.50">
    <property type="match status" value="1"/>
</dbReference>
<accession>A0A0R3MJL9</accession>
<evidence type="ECO:0000256" key="2">
    <source>
        <dbReference type="ARBA" id="ARBA00023002"/>
    </source>
</evidence>
<dbReference type="EMBL" id="LLYA01000203">
    <property type="protein sequence ID" value="KRR18053.1"/>
    <property type="molecule type" value="Genomic_DNA"/>
</dbReference>
<gene>
    <name evidence="3" type="ORF">CQ13_11585</name>
</gene>
<sequence>MVAEAQLKNAVPTDQEMIDFMVREARLIDQQRFDEWLDLYADDAFYWTPLEWDQTDPRLTCSLMYEDKLLLSIRVERLKGARTFSQKPTSRCHHVLQTPQVDSRNPAANNYVTWTPMHHIETRMDEQTLYAAWATHHLSVENGRLKIKLRRVDLINCDAAFGNIQLFM</sequence>
<keyword evidence="4" id="KW-1185">Reference proteome</keyword>
<dbReference type="Pfam" id="PF00866">
    <property type="entry name" value="Ring_hydroxyl_B"/>
    <property type="match status" value="1"/>
</dbReference>
<dbReference type="GO" id="GO:0051213">
    <property type="term" value="F:dioxygenase activity"/>
    <property type="evidence" value="ECO:0007669"/>
    <property type="project" value="UniProtKB-KW"/>
</dbReference>
<dbReference type="Proteomes" id="UP000052023">
    <property type="component" value="Unassembled WGS sequence"/>
</dbReference>
<evidence type="ECO:0000313" key="4">
    <source>
        <dbReference type="Proteomes" id="UP000052023"/>
    </source>
</evidence>
<dbReference type="PANTHER" id="PTHR41534">
    <property type="entry name" value="BLR3401 PROTEIN"/>
    <property type="match status" value="1"/>
</dbReference>
<protein>
    <submittedName>
        <fullName evidence="3">Phenylpropionate dioxygenase</fullName>
    </submittedName>
</protein>
<dbReference type="AlphaFoldDB" id="A0A0R3MJL9"/>
<dbReference type="InterPro" id="IPR000391">
    <property type="entry name" value="Rng_hydr_dOase-bsu"/>
</dbReference>
<comment type="similarity">
    <text evidence="1">Belongs to the bacterial ring-hydroxylating dioxygenase beta subunit family.</text>
</comment>
<keyword evidence="2" id="KW-0560">Oxidoreductase</keyword>
<dbReference type="CDD" id="cd00667">
    <property type="entry name" value="ring_hydroxylating_dioxygenases_beta"/>
    <property type="match status" value="1"/>
</dbReference>
<evidence type="ECO:0000313" key="3">
    <source>
        <dbReference type="EMBL" id="KRR18053.1"/>
    </source>
</evidence>
<dbReference type="PANTHER" id="PTHR41534:SF1">
    <property type="entry name" value="BLR3401 PROTEIN"/>
    <property type="match status" value="1"/>
</dbReference>
<name>A0A0R3MJL9_9BRAD</name>
<reference evidence="3 4" key="1">
    <citation type="submission" date="2014-03" db="EMBL/GenBank/DDBJ databases">
        <title>Bradyrhizobium valentinum sp. nov., isolated from effective nodules of Lupinus mariae-josephae, a lupine endemic of basic-lime soils in Eastern Spain.</title>
        <authorList>
            <person name="Duran D."/>
            <person name="Rey L."/>
            <person name="Navarro A."/>
            <person name="Busquets A."/>
            <person name="Imperial J."/>
            <person name="Ruiz-Argueso T."/>
        </authorList>
    </citation>
    <scope>NUCLEOTIDE SEQUENCE [LARGE SCALE GENOMIC DNA]</scope>
    <source>
        <strain evidence="3 4">Ro19</strain>
    </source>
</reference>
<dbReference type="GO" id="GO:0019380">
    <property type="term" value="P:3-phenylpropionate catabolic process"/>
    <property type="evidence" value="ECO:0007669"/>
    <property type="project" value="TreeGrafter"/>
</dbReference>
<dbReference type="OrthoDB" id="7446267at2"/>